<dbReference type="EMBL" id="CAJOBJ010052817">
    <property type="protein sequence ID" value="CAF4381780.1"/>
    <property type="molecule type" value="Genomic_DNA"/>
</dbReference>
<dbReference type="InterPro" id="IPR011993">
    <property type="entry name" value="PH-like_dom_sf"/>
</dbReference>
<dbReference type="Proteomes" id="UP000681720">
    <property type="component" value="Unassembled WGS sequence"/>
</dbReference>
<protein>
    <submittedName>
        <fullName evidence="1">Uncharacterized protein</fullName>
    </submittedName>
</protein>
<dbReference type="Gene3D" id="2.30.29.30">
    <property type="entry name" value="Pleckstrin-homology domain (PH domain)/Phosphotyrosine-binding domain (PTB)"/>
    <property type="match status" value="1"/>
</dbReference>
<dbReference type="GO" id="GO:0005925">
    <property type="term" value="C:focal adhesion"/>
    <property type="evidence" value="ECO:0007669"/>
    <property type="project" value="TreeGrafter"/>
</dbReference>
<evidence type="ECO:0000313" key="2">
    <source>
        <dbReference type="EMBL" id="CAF4381780.1"/>
    </source>
</evidence>
<proteinExistence type="predicted"/>
<comment type="caution">
    <text evidence="1">The sequence shown here is derived from an EMBL/GenBank/DDBJ whole genome shotgun (WGS) entry which is preliminary data.</text>
</comment>
<dbReference type="EMBL" id="CAJOBI010049428">
    <property type="protein sequence ID" value="CAF4364365.1"/>
    <property type="molecule type" value="Genomic_DNA"/>
</dbReference>
<accession>A0A8S2UVQ2</accession>
<dbReference type="AlphaFoldDB" id="A0A8S2UVQ2"/>
<evidence type="ECO:0000313" key="1">
    <source>
        <dbReference type="EMBL" id="CAF4364365.1"/>
    </source>
</evidence>
<dbReference type="InterPro" id="IPR051484">
    <property type="entry name" value="Tensin_PTEN_phosphatase"/>
</dbReference>
<reference evidence="1" key="1">
    <citation type="submission" date="2021-02" db="EMBL/GenBank/DDBJ databases">
        <authorList>
            <person name="Nowell W R."/>
        </authorList>
    </citation>
    <scope>NUCLEOTIDE SEQUENCE</scope>
</reference>
<dbReference type="PANTHER" id="PTHR45734">
    <property type="entry name" value="TENSIN"/>
    <property type="match status" value="1"/>
</dbReference>
<dbReference type="Proteomes" id="UP000676336">
    <property type="component" value="Unassembled WGS sequence"/>
</dbReference>
<evidence type="ECO:0000313" key="3">
    <source>
        <dbReference type="Proteomes" id="UP000676336"/>
    </source>
</evidence>
<organism evidence="1 3">
    <name type="scientific">Rotaria magnacalcarata</name>
    <dbReference type="NCBI Taxonomy" id="392030"/>
    <lineage>
        <taxon>Eukaryota</taxon>
        <taxon>Metazoa</taxon>
        <taxon>Spiralia</taxon>
        <taxon>Gnathifera</taxon>
        <taxon>Rotifera</taxon>
        <taxon>Eurotatoria</taxon>
        <taxon>Bdelloidea</taxon>
        <taxon>Philodinida</taxon>
        <taxon>Philodinidae</taxon>
        <taxon>Rotaria</taxon>
    </lineage>
</organism>
<dbReference type="SUPFAM" id="SSF50729">
    <property type="entry name" value="PH domain-like"/>
    <property type="match status" value="1"/>
</dbReference>
<sequence>GVDYEAERFWTYRYNDIDMLARAKCFGFVSKKINGAKSSQQENECHIFAEVDLTQPATAIVNFVSKVMIGSIPV</sequence>
<dbReference type="PANTHER" id="PTHR45734:SF10">
    <property type="entry name" value="BLISTERY, ISOFORM A"/>
    <property type="match status" value="1"/>
</dbReference>
<name>A0A8S2UVQ2_9BILA</name>
<gene>
    <name evidence="2" type="ORF">GIL414_LOCUS29325</name>
    <name evidence="1" type="ORF">SMN809_LOCUS28846</name>
</gene>
<feature type="non-terminal residue" evidence="1">
    <location>
        <position position="1"/>
    </location>
</feature>